<evidence type="ECO:0000256" key="1">
    <source>
        <dbReference type="SAM" id="MobiDB-lite"/>
    </source>
</evidence>
<organism evidence="2 3">
    <name type="scientific">Streptomyces fildesensis</name>
    <dbReference type="NCBI Taxonomy" id="375757"/>
    <lineage>
        <taxon>Bacteria</taxon>
        <taxon>Bacillati</taxon>
        <taxon>Actinomycetota</taxon>
        <taxon>Actinomycetes</taxon>
        <taxon>Kitasatosporales</taxon>
        <taxon>Streptomycetaceae</taxon>
        <taxon>Streptomyces</taxon>
    </lineage>
</organism>
<reference evidence="2 3" key="1">
    <citation type="submission" date="2024-10" db="EMBL/GenBank/DDBJ databases">
        <title>The Natural Products Discovery Center: Release of the First 8490 Sequenced Strains for Exploring Actinobacteria Biosynthetic Diversity.</title>
        <authorList>
            <person name="Kalkreuter E."/>
            <person name="Kautsar S.A."/>
            <person name="Yang D."/>
            <person name="Bader C.D."/>
            <person name="Teijaro C.N."/>
            <person name="Fluegel L."/>
            <person name="Davis C.M."/>
            <person name="Simpson J.R."/>
            <person name="Lauterbach L."/>
            <person name="Steele A.D."/>
            <person name="Gui C."/>
            <person name="Meng S."/>
            <person name="Li G."/>
            <person name="Viehrig K."/>
            <person name="Ye F."/>
            <person name="Su P."/>
            <person name="Kiefer A.F."/>
            <person name="Nichols A."/>
            <person name="Cepeda A.J."/>
            <person name="Yan W."/>
            <person name="Fan B."/>
            <person name="Jiang Y."/>
            <person name="Adhikari A."/>
            <person name="Zheng C.-J."/>
            <person name="Schuster L."/>
            <person name="Cowan T.M."/>
            <person name="Smanski M.J."/>
            <person name="Chevrette M.G."/>
            <person name="De Carvalho L.P.S."/>
            <person name="Shen B."/>
        </authorList>
    </citation>
    <scope>NUCLEOTIDE SEQUENCE [LARGE SCALE GENOMIC DNA]</scope>
    <source>
        <strain evidence="2 3">NPDC053399</strain>
    </source>
</reference>
<accession>A0ABW8CLF5</accession>
<dbReference type="Proteomes" id="UP001614394">
    <property type="component" value="Unassembled WGS sequence"/>
</dbReference>
<gene>
    <name evidence="2" type="ORF">ACIGXA_39530</name>
</gene>
<dbReference type="RefSeq" id="WP_399658251.1">
    <property type="nucleotide sequence ID" value="NZ_JBITYG010000020.1"/>
</dbReference>
<feature type="region of interest" description="Disordered" evidence="1">
    <location>
        <begin position="1"/>
        <end position="33"/>
    </location>
</feature>
<proteinExistence type="predicted"/>
<dbReference type="EMBL" id="JBITYG010000020">
    <property type="protein sequence ID" value="MFI9106607.1"/>
    <property type="molecule type" value="Genomic_DNA"/>
</dbReference>
<protein>
    <submittedName>
        <fullName evidence="2">Uncharacterized protein</fullName>
    </submittedName>
</protein>
<evidence type="ECO:0000313" key="3">
    <source>
        <dbReference type="Proteomes" id="UP001614394"/>
    </source>
</evidence>
<evidence type="ECO:0000313" key="2">
    <source>
        <dbReference type="EMBL" id="MFI9106607.1"/>
    </source>
</evidence>
<sequence>MSGDSFHQYGAGSIGKAQHSGSGDIVADGKRGGGSELQAAAIDKLLGELQNLKQHLDGTDQVEVDAAAAEIASNPPRERLRKLLQTVSGIATLVGEVGSPVIGAIKAILASA</sequence>
<keyword evidence="3" id="KW-1185">Reference proteome</keyword>
<comment type="caution">
    <text evidence="2">The sequence shown here is derived from an EMBL/GenBank/DDBJ whole genome shotgun (WGS) entry which is preliminary data.</text>
</comment>
<name>A0ABW8CLF5_9ACTN</name>